<name>A0ABY4S2N7_9BACL</name>
<dbReference type="EC" id="2.1.1.235" evidence="3"/>
<dbReference type="GO" id="GO:0008168">
    <property type="term" value="F:methyltransferase activity"/>
    <property type="evidence" value="ECO:0007669"/>
    <property type="project" value="UniProtKB-KW"/>
</dbReference>
<dbReference type="SUPFAM" id="SSF53335">
    <property type="entry name" value="S-adenosyl-L-methionine-dependent methyltransferases"/>
    <property type="match status" value="1"/>
</dbReference>
<protein>
    <submittedName>
        <fullName evidence="3">dTDP-3-amino-3,6-dideoxy-alpha-D-glucopyranose N,N-dimethyltransferase</fullName>
        <ecNumber evidence="3">2.1.1.235</ecNumber>
    </submittedName>
</protein>
<dbReference type="CDD" id="cd02440">
    <property type="entry name" value="AdoMet_MTases"/>
    <property type="match status" value="1"/>
</dbReference>
<gene>
    <name evidence="3" type="primary">tylM1</name>
    <name evidence="3" type="ORF">SK3146_06834</name>
</gene>
<keyword evidence="4" id="KW-1185">Reference proteome</keyword>
<dbReference type="PANTHER" id="PTHR43861:SF6">
    <property type="entry name" value="METHYLTRANSFERASE TYPE 11"/>
    <property type="match status" value="1"/>
</dbReference>
<dbReference type="Gene3D" id="2.20.130.10">
    <property type="entry name" value="CAC2371-like domains"/>
    <property type="match status" value="1"/>
</dbReference>
<keyword evidence="3" id="KW-0489">Methyltransferase</keyword>
<organism evidence="3 4">
    <name type="scientific">Paenibacillus konkukensis</name>
    <dbReference type="NCBI Taxonomy" id="2020716"/>
    <lineage>
        <taxon>Bacteria</taxon>
        <taxon>Bacillati</taxon>
        <taxon>Bacillota</taxon>
        <taxon>Bacilli</taxon>
        <taxon>Bacillales</taxon>
        <taxon>Paenibacillaceae</taxon>
        <taxon>Paenibacillus</taxon>
    </lineage>
</organism>
<evidence type="ECO:0000259" key="2">
    <source>
        <dbReference type="Pfam" id="PF13649"/>
    </source>
</evidence>
<proteinExistence type="predicted"/>
<reference evidence="3" key="1">
    <citation type="submission" date="2018-02" db="EMBL/GenBank/DDBJ databases">
        <authorList>
            <person name="Kim S.-K."/>
            <person name="Jung H.-I."/>
            <person name="Lee S.-W."/>
        </authorList>
    </citation>
    <scope>NUCLEOTIDE SEQUENCE</scope>
    <source>
        <strain evidence="3">SK3146</strain>
    </source>
</reference>
<feature type="domain" description="Methyltransferase" evidence="2">
    <location>
        <begin position="39"/>
        <end position="129"/>
    </location>
</feature>
<evidence type="ECO:0000313" key="3">
    <source>
        <dbReference type="EMBL" id="UQZ87532.1"/>
    </source>
</evidence>
<accession>A0ABY4S2N7</accession>
<evidence type="ECO:0000256" key="1">
    <source>
        <dbReference type="ARBA" id="ARBA00022679"/>
    </source>
</evidence>
<keyword evidence="1 3" id="KW-0808">Transferase</keyword>
<dbReference type="RefSeq" id="WP_249862986.1">
    <property type="nucleotide sequence ID" value="NZ_CP027059.1"/>
</dbReference>
<dbReference type="GO" id="GO:0032259">
    <property type="term" value="P:methylation"/>
    <property type="evidence" value="ECO:0007669"/>
    <property type="project" value="UniProtKB-KW"/>
</dbReference>
<reference evidence="3" key="2">
    <citation type="journal article" date="2021" name="J Anim Sci Technol">
        <title>Complete genome sequence of Paenibacillus konkukensis sp. nov. SK3146 as a potential probiotic strain.</title>
        <authorList>
            <person name="Jung H.I."/>
            <person name="Park S."/>
            <person name="Niu K.M."/>
            <person name="Lee S.W."/>
            <person name="Kothari D."/>
            <person name="Yi K.J."/>
            <person name="Kim S.K."/>
        </authorList>
    </citation>
    <scope>NUCLEOTIDE SEQUENCE</scope>
    <source>
        <strain evidence="3">SK3146</strain>
    </source>
</reference>
<dbReference type="InterPro" id="IPR029063">
    <property type="entry name" value="SAM-dependent_MTases_sf"/>
</dbReference>
<dbReference type="Gene3D" id="3.40.50.150">
    <property type="entry name" value="Vaccinia Virus protein VP39"/>
    <property type="match status" value="1"/>
</dbReference>
<evidence type="ECO:0000313" key="4">
    <source>
        <dbReference type="Proteomes" id="UP001057134"/>
    </source>
</evidence>
<sequence>MHNSTEDLYDIIYSSKDYQKEATEIKDYILNRFPGTKTILDVACGTGKHAGYLNHFFKVDGIDISKRFVEIAQERNPTSTFWCKDMTSFELDKQYDIVMCLFSAIAYAKSFQTLTQTLKQMKKHTKHAGYIIIEPWFTPETWYSGYVSIVNGETNDVKVSRMSFSDQVGKISILNFEYLVGTKEGIKHLSEKHELGLYSVNEMLFAFKEAGFDTEYDPQGISGRGLYISKVLK</sequence>
<dbReference type="PANTHER" id="PTHR43861">
    <property type="entry name" value="TRANS-ACONITATE 2-METHYLTRANSFERASE-RELATED"/>
    <property type="match status" value="1"/>
</dbReference>
<dbReference type="Pfam" id="PF13649">
    <property type="entry name" value="Methyltransf_25"/>
    <property type="match status" value="1"/>
</dbReference>
<dbReference type="Proteomes" id="UP001057134">
    <property type="component" value="Chromosome"/>
</dbReference>
<dbReference type="InterPro" id="IPR041698">
    <property type="entry name" value="Methyltransf_25"/>
</dbReference>
<dbReference type="EMBL" id="CP027059">
    <property type="protein sequence ID" value="UQZ87532.1"/>
    <property type="molecule type" value="Genomic_DNA"/>
</dbReference>